<dbReference type="OrthoDB" id="26872at2"/>
<keyword evidence="1" id="KW-1133">Transmembrane helix</keyword>
<comment type="caution">
    <text evidence="3">The sequence shown here is derived from an EMBL/GenBank/DDBJ whole genome shotgun (WGS) entry which is preliminary data.</text>
</comment>
<dbReference type="PANTHER" id="PTHR36933">
    <property type="entry name" value="SLL0788 PROTEIN"/>
    <property type="match status" value="1"/>
</dbReference>
<reference evidence="3 4" key="1">
    <citation type="submission" date="2013-08" db="EMBL/GenBank/DDBJ databases">
        <title>Genome sequencing of Cellulomonas carbonis T26.</title>
        <authorList>
            <person name="Chen F."/>
            <person name="Li Y."/>
            <person name="Wang G."/>
        </authorList>
    </citation>
    <scope>NUCLEOTIDE SEQUENCE [LARGE SCALE GENOMIC DNA]</scope>
    <source>
        <strain evidence="3 4">T26</strain>
    </source>
</reference>
<organism evidence="3 4">
    <name type="scientific">Cellulomonas carbonis T26</name>
    <dbReference type="NCBI Taxonomy" id="947969"/>
    <lineage>
        <taxon>Bacteria</taxon>
        <taxon>Bacillati</taxon>
        <taxon>Actinomycetota</taxon>
        <taxon>Actinomycetes</taxon>
        <taxon>Micrococcales</taxon>
        <taxon>Cellulomonadaceae</taxon>
        <taxon>Cellulomonas</taxon>
    </lineage>
</organism>
<protein>
    <recommendedName>
        <fullName evidence="2">DUF305 domain-containing protein</fullName>
    </recommendedName>
</protein>
<reference evidence="3 4" key="2">
    <citation type="journal article" date="2015" name="Stand. Genomic Sci.">
        <title>Draft genome sequence of Cellulomonas carbonis T26(T) and comparative analysis of six Cellulomonas genomes.</title>
        <authorList>
            <person name="Zhuang W."/>
            <person name="Zhang S."/>
            <person name="Xia X."/>
            <person name="Wang G."/>
        </authorList>
    </citation>
    <scope>NUCLEOTIDE SEQUENCE [LARGE SCALE GENOMIC DNA]</scope>
    <source>
        <strain evidence="3 4">T26</strain>
    </source>
</reference>
<feature type="transmembrane region" description="Helical" evidence="1">
    <location>
        <begin position="27"/>
        <end position="47"/>
    </location>
</feature>
<accession>A0A0A0BPF0</accession>
<keyword evidence="4" id="KW-1185">Reference proteome</keyword>
<dbReference type="AlphaFoldDB" id="A0A0A0BPF0"/>
<dbReference type="RefSeq" id="WP_052426259.1">
    <property type="nucleotide sequence ID" value="NZ_AXCY01000053.1"/>
</dbReference>
<dbReference type="EMBL" id="AXCY01000053">
    <property type="protein sequence ID" value="KGM10358.1"/>
    <property type="molecule type" value="Genomic_DNA"/>
</dbReference>
<dbReference type="PANTHER" id="PTHR36933:SF1">
    <property type="entry name" value="SLL0788 PROTEIN"/>
    <property type="match status" value="1"/>
</dbReference>
<dbReference type="Pfam" id="PF03713">
    <property type="entry name" value="DUF305"/>
    <property type="match status" value="1"/>
</dbReference>
<evidence type="ECO:0000256" key="1">
    <source>
        <dbReference type="SAM" id="Phobius"/>
    </source>
</evidence>
<feature type="domain" description="DUF305" evidence="2">
    <location>
        <begin position="56"/>
        <end position="218"/>
    </location>
</feature>
<keyword evidence="1" id="KW-0472">Membrane</keyword>
<proteinExistence type="predicted"/>
<evidence type="ECO:0000313" key="3">
    <source>
        <dbReference type="EMBL" id="KGM10358.1"/>
    </source>
</evidence>
<evidence type="ECO:0000259" key="2">
    <source>
        <dbReference type="Pfam" id="PF03713"/>
    </source>
</evidence>
<evidence type="ECO:0000313" key="4">
    <source>
        <dbReference type="Proteomes" id="UP000029839"/>
    </source>
</evidence>
<dbReference type="InterPro" id="IPR005183">
    <property type="entry name" value="DUF305_CopM-like"/>
</dbReference>
<dbReference type="Proteomes" id="UP000029839">
    <property type="component" value="Unassembled WGS sequence"/>
</dbReference>
<sequence length="226" mass="23856">MTGAAPAADGGPEGVTTAAATRRSRRAVAAAVVGALLVLAAVVVLLWSRQAVSPVDAGFARDMQDHHLQAVEMATLVREATDDPEIRSLALDIQLTQQHQAGQMYGWLESWGLPQNVREPAMTWMSDGEHGHDDEAAALTADGLMPGMATRAELNELAGLEGTDAERLFLTLMIDHHVAGVDMAEHAAQEAREQVVRDLAGSIARAQEAEIAVLEDLLAARGGADG</sequence>
<keyword evidence="1" id="KW-0812">Transmembrane</keyword>
<dbReference type="InterPro" id="IPR012347">
    <property type="entry name" value="Ferritin-like"/>
</dbReference>
<dbReference type="Gene3D" id="1.20.1260.10">
    <property type="match status" value="1"/>
</dbReference>
<gene>
    <name evidence="3" type="ORF">N868_15660</name>
</gene>
<name>A0A0A0BPF0_9CELL</name>